<gene>
    <name evidence="1" type="ORF">CWE09_13955</name>
</gene>
<reference evidence="1 2" key="1">
    <citation type="journal article" date="2011" name="Front. Microbiol.">
        <title>Genomic signatures of strain selection and enhancement in Bacillus atrophaeus var. globigii, a historical biowarfare simulant.</title>
        <authorList>
            <person name="Gibbons H.S."/>
            <person name="Broomall S.M."/>
            <person name="McNew L.A."/>
            <person name="Daligault H."/>
            <person name="Chapman C."/>
            <person name="Bruce D."/>
            <person name="Karavis M."/>
            <person name="Krepps M."/>
            <person name="McGregor P.A."/>
            <person name="Hong C."/>
            <person name="Park K.H."/>
            <person name="Akmal A."/>
            <person name="Feldman A."/>
            <person name="Lin J.S."/>
            <person name="Chang W.E."/>
            <person name="Higgs B.W."/>
            <person name="Demirev P."/>
            <person name="Lindquist J."/>
            <person name="Liem A."/>
            <person name="Fochler E."/>
            <person name="Read T.D."/>
            <person name="Tapia R."/>
            <person name="Johnson S."/>
            <person name="Bishop-Lilly K.A."/>
            <person name="Detter C."/>
            <person name="Han C."/>
            <person name="Sozhamannan S."/>
            <person name="Rosenzweig C.N."/>
            <person name="Skowronski E.W."/>
        </authorList>
    </citation>
    <scope>NUCLEOTIDE SEQUENCE [LARGE SCALE GENOMIC DNA]</scope>
    <source>
        <strain evidence="1 2">MLST1</strain>
    </source>
</reference>
<sequence length="136" mass="15152">MIKRNMITPLAVALGLILLLSLAWLPGDSGVQQQKPEVAVAMHYDADNRRLQTLAEDLSYRMRTHHEYRLTESEILLPSSTERQQVVIYLSEESGLVSIRAEIDEQAVAVNAPSEVALNLPGKLFSLINSQLQEAN</sequence>
<proteinExistence type="predicted"/>
<keyword evidence="2" id="KW-1185">Reference proteome</keyword>
<evidence type="ECO:0000313" key="1">
    <source>
        <dbReference type="EMBL" id="RUO23030.1"/>
    </source>
</evidence>
<organism evidence="1 2">
    <name type="scientific">Aliidiomarina minuta</name>
    <dbReference type="NCBI Taxonomy" id="880057"/>
    <lineage>
        <taxon>Bacteria</taxon>
        <taxon>Pseudomonadati</taxon>
        <taxon>Pseudomonadota</taxon>
        <taxon>Gammaproteobacteria</taxon>
        <taxon>Alteromonadales</taxon>
        <taxon>Idiomarinaceae</taxon>
        <taxon>Aliidiomarina</taxon>
    </lineage>
</organism>
<name>A0A432W1C9_9GAMM</name>
<dbReference type="RefSeq" id="WP_126804670.1">
    <property type="nucleotide sequence ID" value="NZ_PIPL01000004.1"/>
</dbReference>
<evidence type="ECO:0000313" key="2">
    <source>
        <dbReference type="Proteomes" id="UP000288293"/>
    </source>
</evidence>
<dbReference type="AlphaFoldDB" id="A0A432W1C9"/>
<accession>A0A432W1C9</accession>
<dbReference type="OrthoDB" id="6400735at2"/>
<dbReference type="EMBL" id="PIPL01000004">
    <property type="protein sequence ID" value="RUO23030.1"/>
    <property type="molecule type" value="Genomic_DNA"/>
</dbReference>
<protein>
    <submittedName>
        <fullName evidence="1">Uncharacterized protein</fullName>
    </submittedName>
</protein>
<comment type="caution">
    <text evidence="1">The sequence shown here is derived from an EMBL/GenBank/DDBJ whole genome shotgun (WGS) entry which is preliminary data.</text>
</comment>
<dbReference type="Proteomes" id="UP000288293">
    <property type="component" value="Unassembled WGS sequence"/>
</dbReference>